<feature type="domain" description="HAMP" evidence="14">
    <location>
        <begin position="135"/>
        <end position="188"/>
    </location>
</feature>
<dbReference type="InterPro" id="IPR036097">
    <property type="entry name" value="HisK_dim/P_sf"/>
</dbReference>
<reference evidence="15 16" key="1">
    <citation type="submission" date="2024-09" db="EMBL/GenBank/DDBJ databases">
        <authorList>
            <person name="Lee S.D."/>
        </authorList>
    </citation>
    <scope>NUCLEOTIDE SEQUENCE [LARGE SCALE GENOMIC DNA]</scope>
    <source>
        <strain evidence="15 16">N8-3</strain>
    </source>
</reference>
<evidence type="ECO:0000256" key="3">
    <source>
        <dbReference type="ARBA" id="ARBA00012438"/>
    </source>
</evidence>
<evidence type="ECO:0000313" key="16">
    <source>
        <dbReference type="Proteomes" id="UP001592531"/>
    </source>
</evidence>
<comment type="subcellular location">
    <subcellularLocation>
        <location evidence="2">Cell membrane</location>
    </subcellularLocation>
</comment>
<dbReference type="Pfam" id="PF00512">
    <property type="entry name" value="HisKA"/>
    <property type="match status" value="1"/>
</dbReference>
<dbReference type="InterPro" id="IPR050428">
    <property type="entry name" value="TCS_sensor_his_kinase"/>
</dbReference>
<dbReference type="PRINTS" id="PR00344">
    <property type="entry name" value="BCTRLSENSOR"/>
</dbReference>
<proteinExistence type="predicted"/>
<gene>
    <name evidence="15" type="ORF">ACEZDE_30385</name>
</gene>
<dbReference type="InterPro" id="IPR036890">
    <property type="entry name" value="HATPase_C_sf"/>
</dbReference>
<dbReference type="Pfam" id="PF02518">
    <property type="entry name" value="HATPase_c"/>
    <property type="match status" value="1"/>
</dbReference>
<comment type="catalytic activity">
    <reaction evidence="1">
        <text>ATP + protein L-histidine = ADP + protein N-phospho-L-histidine.</text>
        <dbReference type="EC" id="2.7.13.3"/>
    </reaction>
</comment>
<dbReference type="InterPro" id="IPR004358">
    <property type="entry name" value="Sig_transdc_His_kin-like_C"/>
</dbReference>
<dbReference type="PROSITE" id="PS50885">
    <property type="entry name" value="HAMP"/>
    <property type="match status" value="1"/>
</dbReference>
<keyword evidence="16" id="KW-1185">Reference proteome</keyword>
<evidence type="ECO:0000256" key="12">
    <source>
        <dbReference type="SAM" id="Phobius"/>
    </source>
</evidence>
<evidence type="ECO:0000256" key="2">
    <source>
        <dbReference type="ARBA" id="ARBA00004236"/>
    </source>
</evidence>
<dbReference type="PANTHER" id="PTHR45436">
    <property type="entry name" value="SENSOR HISTIDINE KINASE YKOH"/>
    <property type="match status" value="1"/>
</dbReference>
<evidence type="ECO:0000256" key="4">
    <source>
        <dbReference type="ARBA" id="ARBA00022553"/>
    </source>
</evidence>
<evidence type="ECO:0000256" key="8">
    <source>
        <dbReference type="ARBA" id="ARBA00022989"/>
    </source>
</evidence>
<keyword evidence="10 12" id="KW-0472">Membrane</keyword>
<feature type="region of interest" description="Disordered" evidence="11">
    <location>
        <begin position="59"/>
        <end position="85"/>
    </location>
</feature>
<evidence type="ECO:0000256" key="9">
    <source>
        <dbReference type="ARBA" id="ARBA00023012"/>
    </source>
</evidence>
<dbReference type="EC" id="2.7.13.3" evidence="3"/>
<evidence type="ECO:0000256" key="10">
    <source>
        <dbReference type="ARBA" id="ARBA00023136"/>
    </source>
</evidence>
<feature type="transmembrane region" description="Helical" evidence="12">
    <location>
        <begin position="111"/>
        <end position="134"/>
    </location>
</feature>
<dbReference type="CDD" id="cd06225">
    <property type="entry name" value="HAMP"/>
    <property type="match status" value="1"/>
</dbReference>
<dbReference type="SMART" id="SM00388">
    <property type="entry name" value="HisKA"/>
    <property type="match status" value="1"/>
</dbReference>
<feature type="domain" description="Histidine kinase" evidence="13">
    <location>
        <begin position="196"/>
        <end position="407"/>
    </location>
</feature>
<keyword evidence="8 12" id="KW-1133">Transmembrane helix</keyword>
<dbReference type="RefSeq" id="WP_380543122.1">
    <property type="nucleotide sequence ID" value="NZ_JBHFAB010000031.1"/>
</dbReference>
<keyword evidence="4" id="KW-0597">Phosphoprotein</keyword>
<protein>
    <recommendedName>
        <fullName evidence="3">histidine kinase</fullName>
        <ecNumber evidence="3">2.7.13.3</ecNumber>
    </recommendedName>
</protein>
<sequence>MPLTWSGRIRAALRGTPFRVRIGAAFAALFAASGAVLLVFVVVLARYGTAQQVQGIDVTRWNPTAPEPAGGLPPTHGPTSGPTAATDPDGIALRLVDHTVSTVQQAALQQMILWSGIGLLLITLLGSVLGWWLAGRALRPVVAVTEAARSISEQNLHQRLALTGPDDELHRLADTFDVMLDRLEKAFDSQRRFVANASHELRTPLAAQRASLQVGLADPLPDGLAEVREDLLTVNRDAEQLIDALLLLARGDRGLQETEPVELTALARQLVHRLQPAAEAEGIALSLTATPTADQRLRPDGDPTLLRHLLTNLLDNALRYNRPGGSVLLHLGDHALTVANTGDPVPPDQVAGLFEPFRRLGQERVGDTGHGLGLSIAKSIADAHGAELTARPGPDGGLVVSVAFHPG</sequence>
<feature type="transmembrane region" description="Helical" evidence="12">
    <location>
        <begin position="20"/>
        <end position="45"/>
    </location>
</feature>
<dbReference type="SMART" id="SM00304">
    <property type="entry name" value="HAMP"/>
    <property type="match status" value="1"/>
</dbReference>
<dbReference type="InterPro" id="IPR003661">
    <property type="entry name" value="HisK_dim/P_dom"/>
</dbReference>
<keyword evidence="7 15" id="KW-0418">Kinase</keyword>
<dbReference type="Gene3D" id="6.10.340.10">
    <property type="match status" value="1"/>
</dbReference>
<dbReference type="EMBL" id="JBHFAB010000031">
    <property type="protein sequence ID" value="MFC1420921.1"/>
    <property type="molecule type" value="Genomic_DNA"/>
</dbReference>
<dbReference type="SMART" id="SM00387">
    <property type="entry name" value="HATPase_c"/>
    <property type="match status" value="1"/>
</dbReference>
<dbReference type="InterPro" id="IPR003594">
    <property type="entry name" value="HATPase_dom"/>
</dbReference>
<dbReference type="SUPFAM" id="SSF47384">
    <property type="entry name" value="Homodimeric domain of signal transducing histidine kinase"/>
    <property type="match status" value="1"/>
</dbReference>
<dbReference type="Gene3D" id="3.30.565.10">
    <property type="entry name" value="Histidine kinase-like ATPase, C-terminal domain"/>
    <property type="match status" value="1"/>
</dbReference>
<dbReference type="SUPFAM" id="SSF158472">
    <property type="entry name" value="HAMP domain-like"/>
    <property type="match status" value="1"/>
</dbReference>
<dbReference type="PANTHER" id="PTHR45436:SF5">
    <property type="entry name" value="SENSOR HISTIDINE KINASE TRCS"/>
    <property type="match status" value="1"/>
</dbReference>
<dbReference type="CDD" id="cd00082">
    <property type="entry name" value="HisKA"/>
    <property type="match status" value="1"/>
</dbReference>
<evidence type="ECO:0000256" key="7">
    <source>
        <dbReference type="ARBA" id="ARBA00022777"/>
    </source>
</evidence>
<dbReference type="Gene3D" id="1.10.287.130">
    <property type="match status" value="1"/>
</dbReference>
<organism evidence="15 16">
    <name type="scientific">Streptacidiphilus cavernicola</name>
    <dbReference type="NCBI Taxonomy" id="3342716"/>
    <lineage>
        <taxon>Bacteria</taxon>
        <taxon>Bacillati</taxon>
        <taxon>Actinomycetota</taxon>
        <taxon>Actinomycetes</taxon>
        <taxon>Kitasatosporales</taxon>
        <taxon>Streptomycetaceae</taxon>
        <taxon>Streptacidiphilus</taxon>
    </lineage>
</organism>
<evidence type="ECO:0000256" key="1">
    <source>
        <dbReference type="ARBA" id="ARBA00000085"/>
    </source>
</evidence>
<evidence type="ECO:0000256" key="5">
    <source>
        <dbReference type="ARBA" id="ARBA00022679"/>
    </source>
</evidence>
<name>A0ABV6W501_9ACTN</name>
<keyword evidence="5" id="KW-0808">Transferase</keyword>
<evidence type="ECO:0000313" key="15">
    <source>
        <dbReference type="EMBL" id="MFC1420921.1"/>
    </source>
</evidence>
<evidence type="ECO:0000259" key="14">
    <source>
        <dbReference type="PROSITE" id="PS50885"/>
    </source>
</evidence>
<comment type="caution">
    <text evidence="15">The sequence shown here is derived from an EMBL/GenBank/DDBJ whole genome shotgun (WGS) entry which is preliminary data.</text>
</comment>
<evidence type="ECO:0000259" key="13">
    <source>
        <dbReference type="PROSITE" id="PS50109"/>
    </source>
</evidence>
<keyword evidence="6 12" id="KW-0812">Transmembrane</keyword>
<evidence type="ECO:0000256" key="6">
    <source>
        <dbReference type="ARBA" id="ARBA00022692"/>
    </source>
</evidence>
<dbReference type="Proteomes" id="UP001592531">
    <property type="component" value="Unassembled WGS sequence"/>
</dbReference>
<dbReference type="GO" id="GO:0016301">
    <property type="term" value="F:kinase activity"/>
    <property type="evidence" value="ECO:0007669"/>
    <property type="project" value="UniProtKB-KW"/>
</dbReference>
<dbReference type="PROSITE" id="PS50109">
    <property type="entry name" value="HIS_KIN"/>
    <property type="match status" value="1"/>
</dbReference>
<dbReference type="InterPro" id="IPR005467">
    <property type="entry name" value="His_kinase_dom"/>
</dbReference>
<dbReference type="InterPro" id="IPR003660">
    <property type="entry name" value="HAMP_dom"/>
</dbReference>
<accession>A0ABV6W501</accession>
<keyword evidence="9" id="KW-0902">Two-component regulatory system</keyword>
<dbReference type="SUPFAM" id="SSF55874">
    <property type="entry name" value="ATPase domain of HSP90 chaperone/DNA topoisomerase II/histidine kinase"/>
    <property type="match status" value="1"/>
</dbReference>
<evidence type="ECO:0000256" key="11">
    <source>
        <dbReference type="SAM" id="MobiDB-lite"/>
    </source>
</evidence>
<dbReference type="Pfam" id="PF00672">
    <property type="entry name" value="HAMP"/>
    <property type="match status" value="1"/>
</dbReference>